<protein>
    <submittedName>
        <fullName evidence="9">MFS transporter</fullName>
    </submittedName>
</protein>
<dbReference type="InterPro" id="IPR011701">
    <property type="entry name" value="MFS"/>
</dbReference>
<comment type="caution">
    <text evidence="9">The sequence shown here is derived from an EMBL/GenBank/DDBJ whole genome shotgun (WGS) entry which is preliminary data.</text>
</comment>
<dbReference type="CDD" id="cd06173">
    <property type="entry name" value="MFS_MefA_like"/>
    <property type="match status" value="1"/>
</dbReference>
<feature type="transmembrane region" description="Helical" evidence="7">
    <location>
        <begin position="33"/>
        <end position="59"/>
    </location>
</feature>
<evidence type="ECO:0000256" key="2">
    <source>
        <dbReference type="ARBA" id="ARBA00022475"/>
    </source>
</evidence>
<evidence type="ECO:0000256" key="3">
    <source>
        <dbReference type="ARBA" id="ARBA00022692"/>
    </source>
</evidence>
<sequence length="451" mass="47847">MQQTLLSSWFERIRRALTLPATDLLRDAVYRRLWSSILISSLGGQITMLALPLTAAVLLNASPTQMGLLTTMEILPFVLFSLPSGVWLDRVRKLPVYIWGETLLALAVATVPLAALMGWLTMTWLYVVGFVLGTVYTTAGSAAQIVLTQVVSRDRLVEAHAKNALASSGAEVAGPGLAGMLIKLMGAPMTLAVDAILVLISALILRGIKVDEVLHKGDGAAFWRDLKAGVRFVRERALLIGLACAVGSWQLFNNAAQVVQILFATRTLGLSAQQVGLSYVALGAGTVLTSILGHRISRRLGPGPCLVLGIAVTGLGWLLLALVPSNTFGIAAFAFMLFAFGVGAVLIFINFLSLRQAVTPAPMLGRMTSTMRWLILIPAGPGALAGGWLGEHMGLRSALLFAGVGTLVLSLIAWRHPVLRAVRELPTPDEDEPALGAEATPGGPAELMPSK</sequence>
<feature type="transmembrane region" description="Helical" evidence="7">
    <location>
        <begin position="373"/>
        <end position="389"/>
    </location>
</feature>
<gene>
    <name evidence="9" type="ORF">PRZ03_14525</name>
</gene>
<feature type="transmembrane region" description="Helical" evidence="7">
    <location>
        <begin position="395"/>
        <end position="414"/>
    </location>
</feature>
<keyword evidence="4 7" id="KW-1133">Transmembrane helix</keyword>
<evidence type="ECO:0000256" key="4">
    <source>
        <dbReference type="ARBA" id="ARBA00022989"/>
    </source>
</evidence>
<comment type="subcellular location">
    <subcellularLocation>
        <location evidence="1">Cell membrane</location>
        <topology evidence="1">Multi-pass membrane protein</topology>
    </subcellularLocation>
</comment>
<feature type="transmembrane region" description="Helical" evidence="7">
    <location>
        <begin position="276"/>
        <end position="293"/>
    </location>
</feature>
<reference evidence="9 10" key="1">
    <citation type="submission" date="2022-10" db="EMBL/GenBank/DDBJ databases">
        <title>Paucibacter sp. hw1 Genome sequencing.</title>
        <authorList>
            <person name="Park S."/>
        </authorList>
    </citation>
    <scope>NUCLEOTIDE SEQUENCE [LARGE SCALE GENOMIC DNA]</scope>
    <source>
        <strain evidence="10">hw1</strain>
    </source>
</reference>
<keyword evidence="5 7" id="KW-0472">Membrane</keyword>
<keyword evidence="10" id="KW-1185">Reference proteome</keyword>
<feature type="domain" description="Major facilitator superfamily (MFS) profile" evidence="8">
    <location>
        <begin position="195"/>
        <end position="451"/>
    </location>
</feature>
<feature type="transmembrane region" description="Helical" evidence="7">
    <location>
        <begin position="237"/>
        <end position="256"/>
    </location>
</feature>
<dbReference type="Proteomes" id="UP001221189">
    <property type="component" value="Unassembled WGS sequence"/>
</dbReference>
<dbReference type="InterPro" id="IPR020846">
    <property type="entry name" value="MFS_dom"/>
</dbReference>
<dbReference type="InterPro" id="IPR036259">
    <property type="entry name" value="MFS_trans_sf"/>
</dbReference>
<evidence type="ECO:0000256" key="1">
    <source>
        <dbReference type="ARBA" id="ARBA00004651"/>
    </source>
</evidence>
<feature type="transmembrane region" description="Helical" evidence="7">
    <location>
        <begin position="94"/>
        <end position="117"/>
    </location>
</feature>
<evidence type="ECO:0000256" key="7">
    <source>
        <dbReference type="SAM" id="Phobius"/>
    </source>
</evidence>
<dbReference type="SUPFAM" id="SSF103473">
    <property type="entry name" value="MFS general substrate transporter"/>
    <property type="match status" value="1"/>
</dbReference>
<proteinExistence type="predicted"/>
<keyword evidence="2" id="KW-1003">Cell membrane</keyword>
<feature type="transmembrane region" description="Helical" evidence="7">
    <location>
        <begin position="305"/>
        <end position="324"/>
    </location>
</feature>
<dbReference type="RefSeq" id="WP_263531660.1">
    <property type="nucleotide sequence ID" value="NZ_JAQQXT010000008.1"/>
</dbReference>
<evidence type="ECO:0000256" key="6">
    <source>
        <dbReference type="SAM" id="MobiDB-lite"/>
    </source>
</evidence>
<dbReference type="EMBL" id="JAQQXT010000008">
    <property type="protein sequence ID" value="MDC8772796.1"/>
    <property type="molecule type" value="Genomic_DNA"/>
</dbReference>
<feature type="region of interest" description="Disordered" evidence="6">
    <location>
        <begin position="429"/>
        <end position="451"/>
    </location>
</feature>
<evidence type="ECO:0000313" key="10">
    <source>
        <dbReference type="Proteomes" id="UP001221189"/>
    </source>
</evidence>
<dbReference type="PROSITE" id="PS50850">
    <property type="entry name" value="MFS"/>
    <property type="match status" value="1"/>
</dbReference>
<evidence type="ECO:0000259" key="8">
    <source>
        <dbReference type="PROSITE" id="PS50850"/>
    </source>
</evidence>
<dbReference type="Pfam" id="PF07690">
    <property type="entry name" value="MFS_1"/>
    <property type="match status" value="1"/>
</dbReference>
<keyword evidence="3 7" id="KW-0812">Transmembrane</keyword>
<evidence type="ECO:0000313" key="9">
    <source>
        <dbReference type="EMBL" id="MDC8772796.1"/>
    </source>
</evidence>
<accession>A0ABT5KFU7</accession>
<feature type="transmembrane region" description="Helical" evidence="7">
    <location>
        <begin position="124"/>
        <end position="147"/>
    </location>
</feature>
<evidence type="ECO:0000256" key="5">
    <source>
        <dbReference type="ARBA" id="ARBA00023136"/>
    </source>
</evidence>
<dbReference type="PANTHER" id="PTHR23513:SF6">
    <property type="entry name" value="MAJOR FACILITATOR SUPERFAMILY ASSOCIATED DOMAIN-CONTAINING PROTEIN"/>
    <property type="match status" value="1"/>
</dbReference>
<dbReference type="Gene3D" id="1.20.1250.20">
    <property type="entry name" value="MFS general substrate transporter like domains"/>
    <property type="match status" value="1"/>
</dbReference>
<feature type="transmembrane region" description="Helical" evidence="7">
    <location>
        <begin position="330"/>
        <end position="352"/>
    </location>
</feature>
<organism evidence="9 10">
    <name type="scientific">Roseateles albus</name>
    <dbReference type="NCBI Taxonomy" id="2987525"/>
    <lineage>
        <taxon>Bacteria</taxon>
        <taxon>Pseudomonadati</taxon>
        <taxon>Pseudomonadota</taxon>
        <taxon>Betaproteobacteria</taxon>
        <taxon>Burkholderiales</taxon>
        <taxon>Sphaerotilaceae</taxon>
        <taxon>Roseateles</taxon>
    </lineage>
</organism>
<dbReference type="PANTHER" id="PTHR23513">
    <property type="entry name" value="INTEGRAL MEMBRANE EFFLUX PROTEIN-RELATED"/>
    <property type="match status" value="1"/>
</dbReference>
<feature type="transmembrane region" description="Helical" evidence="7">
    <location>
        <begin position="185"/>
        <end position="205"/>
    </location>
</feature>
<feature type="transmembrane region" description="Helical" evidence="7">
    <location>
        <begin position="66"/>
        <end position="88"/>
    </location>
</feature>
<name>A0ABT5KFU7_9BURK</name>